<dbReference type="Proteomes" id="UP001265083">
    <property type="component" value="Unassembled WGS sequence"/>
</dbReference>
<gene>
    <name evidence="2" type="ORF">RD149_17185</name>
</gene>
<accession>A0ABU2GVM1</accession>
<keyword evidence="1" id="KW-0812">Transmembrane</keyword>
<sequence>MSLVQLGTIVDSLSRLARSIAPALGSQPSSQTVAVCLIVGFAIAGLLAGWTGTRIHLATAINQSDLAIDLIRQAKLASQNGDEETAELLKDQAAEILISLQPISSEYESLRSAVQPSTHRTEQMKMLFDELRDVLRPIVLDLTTVSNLLDSSSDSSRLIGLAYLETHKEEVDTLRILKVIQTSHSAFEQNNALRLLRAKLELQDWADDDATQISSALERIHFTPRSERKQIARDITERLTDQTLNL</sequence>
<evidence type="ECO:0000313" key="3">
    <source>
        <dbReference type="Proteomes" id="UP001265083"/>
    </source>
</evidence>
<evidence type="ECO:0000256" key="1">
    <source>
        <dbReference type="SAM" id="Phobius"/>
    </source>
</evidence>
<organism evidence="2 3">
    <name type="scientific">Gordonia westfalica</name>
    <dbReference type="NCBI Taxonomy" id="158898"/>
    <lineage>
        <taxon>Bacteria</taxon>
        <taxon>Bacillati</taxon>
        <taxon>Actinomycetota</taxon>
        <taxon>Actinomycetes</taxon>
        <taxon>Mycobacteriales</taxon>
        <taxon>Gordoniaceae</taxon>
        <taxon>Gordonia</taxon>
    </lineage>
</organism>
<dbReference type="RefSeq" id="WP_310951444.1">
    <property type="nucleotide sequence ID" value="NZ_JAVLUS010000014.1"/>
</dbReference>
<keyword evidence="1" id="KW-0472">Membrane</keyword>
<keyword evidence="1" id="KW-1133">Transmembrane helix</keyword>
<keyword evidence="3" id="KW-1185">Reference proteome</keyword>
<dbReference type="EMBL" id="JAVLUS010000014">
    <property type="protein sequence ID" value="MDS1115491.1"/>
    <property type="molecule type" value="Genomic_DNA"/>
</dbReference>
<comment type="caution">
    <text evidence="2">The sequence shown here is derived from an EMBL/GenBank/DDBJ whole genome shotgun (WGS) entry which is preliminary data.</text>
</comment>
<protein>
    <submittedName>
        <fullName evidence="2">Uncharacterized protein</fullName>
    </submittedName>
</protein>
<name>A0ABU2GVM1_9ACTN</name>
<feature type="transmembrane region" description="Helical" evidence="1">
    <location>
        <begin position="29"/>
        <end position="50"/>
    </location>
</feature>
<proteinExistence type="predicted"/>
<evidence type="ECO:0000313" key="2">
    <source>
        <dbReference type="EMBL" id="MDS1115491.1"/>
    </source>
</evidence>
<reference evidence="2 3" key="1">
    <citation type="submission" date="2023-08" db="EMBL/GenBank/DDBJ databases">
        <title>Bioegradation of LLDPE and BLDPE plastic by marine bacteria from coast plastic debris.</title>
        <authorList>
            <person name="Rong Z."/>
        </authorList>
    </citation>
    <scope>NUCLEOTIDE SEQUENCE [LARGE SCALE GENOMIC DNA]</scope>
    <source>
        <strain evidence="2 3">Z-2</strain>
    </source>
</reference>